<dbReference type="Proteomes" id="UP000024635">
    <property type="component" value="Unassembled WGS sequence"/>
</dbReference>
<reference evidence="2" key="1">
    <citation type="journal article" date="2015" name="Nat. Genet.">
        <title>The genome and transcriptome of the zoonotic hookworm Ancylostoma ceylanicum identify infection-specific gene families.</title>
        <authorList>
            <person name="Schwarz E.M."/>
            <person name="Hu Y."/>
            <person name="Antoshechkin I."/>
            <person name="Miller M.M."/>
            <person name="Sternberg P.W."/>
            <person name="Aroian R.V."/>
        </authorList>
    </citation>
    <scope>NUCLEOTIDE SEQUENCE</scope>
    <source>
        <strain evidence="2">HY135</strain>
    </source>
</reference>
<sequence>MKGITSPTCQKQIKTDKRKCKNGSEIRSAGRYHCGCNCGQSHHLCTFWANGLYTFDVNSKTTWLMSGRAAGN</sequence>
<evidence type="ECO:0000313" key="2">
    <source>
        <dbReference type="Proteomes" id="UP000024635"/>
    </source>
</evidence>
<dbReference type="EMBL" id="JARK01001417">
    <property type="protein sequence ID" value="EYC05602.1"/>
    <property type="molecule type" value="Genomic_DNA"/>
</dbReference>
<dbReference type="AlphaFoldDB" id="A0A016TSK9"/>
<gene>
    <name evidence="1" type="primary">Acey_s0081.g1470</name>
    <name evidence="1" type="ORF">Y032_0081g1470</name>
</gene>
<proteinExistence type="predicted"/>
<name>A0A016TSK9_9BILA</name>
<organism evidence="1 2">
    <name type="scientific">Ancylostoma ceylanicum</name>
    <dbReference type="NCBI Taxonomy" id="53326"/>
    <lineage>
        <taxon>Eukaryota</taxon>
        <taxon>Metazoa</taxon>
        <taxon>Ecdysozoa</taxon>
        <taxon>Nematoda</taxon>
        <taxon>Chromadorea</taxon>
        <taxon>Rhabditida</taxon>
        <taxon>Rhabditina</taxon>
        <taxon>Rhabditomorpha</taxon>
        <taxon>Strongyloidea</taxon>
        <taxon>Ancylostomatidae</taxon>
        <taxon>Ancylostomatinae</taxon>
        <taxon>Ancylostoma</taxon>
    </lineage>
</organism>
<evidence type="ECO:0000313" key="1">
    <source>
        <dbReference type="EMBL" id="EYC05602.1"/>
    </source>
</evidence>
<accession>A0A016TSK9</accession>
<comment type="caution">
    <text evidence="1">The sequence shown here is derived from an EMBL/GenBank/DDBJ whole genome shotgun (WGS) entry which is preliminary data.</text>
</comment>
<protein>
    <submittedName>
        <fullName evidence="1">Uncharacterized protein</fullName>
    </submittedName>
</protein>
<keyword evidence="2" id="KW-1185">Reference proteome</keyword>